<organism evidence="3 4">
    <name type="scientific">Anaeramoeba flamelloides</name>
    <dbReference type="NCBI Taxonomy" id="1746091"/>
    <lineage>
        <taxon>Eukaryota</taxon>
        <taxon>Metamonada</taxon>
        <taxon>Anaeramoebidae</taxon>
        <taxon>Anaeramoeba</taxon>
    </lineage>
</organism>
<protein>
    <submittedName>
        <fullName evidence="3">Protein transport protein sec23</fullName>
    </submittedName>
</protein>
<proteinExistence type="predicted"/>
<dbReference type="Gene3D" id="1.20.120.730">
    <property type="entry name" value="Sec23/Sec24 helical domain"/>
    <property type="match status" value="1"/>
</dbReference>
<dbReference type="SUPFAM" id="SSF81995">
    <property type="entry name" value="beta-sandwich domain of Sec23/24"/>
    <property type="match status" value="1"/>
</dbReference>
<accession>A0AAV7ZL31</accession>
<dbReference type="InterPro" id="IPR012990">
    <property type="entry name" value="Beta-sandwich_Sec23_24"/>
</dbReference>
<feature type="domain" description="Sec23/Sec24 beta-sandwich" evidence="2">
    <location>
        <begin position="609"/>
        <end position="709"/>
    </location>
</feature>
<dbReference type="InterPro" id="IPR036180">
    <property type="entry name" value="Gelsolin-like_dom_sf"/>
</dbReference>
<feature type="compositionally biased region" description="Acidic residues" evidence="1">
    <location>
        <begin position="471"/>
        <end position="480"/>
    </location>
</feature>
<evidence type="ECO:0000313" key="4">
    <source>
        <dbReference type="Proteomes" id="UP001146793"/>
    </source>
</evidence>
<dbReference type="GO" id="GO:0005096">
    <property type="term" value="F:GTPase activator activity"/>
    <property type="evidence" value="ECO:0007669"/>
    <property type="project" value="TreeGrafter"/>
</dbReference>
<dbReference type="Gene3D" id="2.60.40.1670">
    <property type="entry name" value="beta-sandwich domain of Sec23/24"/>
    <property type="match status" value="1"/>
</dbReference>
<dbReference type="Gene3D" id="3.40.50.410">
    <property type="entry name" value="von Willebrand factor, type A domain"/>
    <property type="match status" value="2"/>
</dbReference>
<comment type="caution">
    <text evidence="3">The sequence shown here is derived from an EMBL/GenBank/DDBJ whole genome shotgun (WGS) entry which is preliminary data.</text>
</comment>
<feature type="region of interest" description="Disordered" evidence="1">
    <location>
        <begin position="34"/>
        <end position="61"/>
    </location>
</feature>
<dbReference type="InterPro" id="IPR037364">
    <property type="entry name" value="Sec23"/>
</dbReference>
<reference evidence="3" key="1">
    <citation type="submission" date="2022-08" db="EMBL/GenBank/DDBJ databases">
        <title>Novel sulphate-reducing endosymbionts in the free-living metamonad Anaeramoeba.</title>
        <authorList>
            <person name="Jerlstrom-Hultqvist J."/>
            <person name="Cepicka I."/>
            <person name="Gallot-Lavallee L."/>
            <person name="Salas-Leiva D."/>
            <person name="Curtis B.A."/>
            <person name="Zahonova K."/>
            <person name="Pipaliya S."/>
            <person name="Dacks J."/>
            <person name="Roger A.J."/>
        </authorList>
    </citation>
    <scope>NUCLEOTIDE SEQUENCE</scope>
    <source>
        <strain evidence="3">Busselton2</strain>
    </source>
</reference>
<dbReference type="EMBL" id="JANTQA010000030">
    <property type="protein sequence ID" value="KAJ3440559.1"/>
    <property type="molecule type" value="Genomic_DNA"/>
</dbReference>
<dbReference type="Pfam" id="PF08033">
    <property type="entry name" value="Sec23_BS"/>
    <property type="match status" value="1"/>
</dbReference>
<dbReference type="PANTHER" id="PTHR11141">
    <property type="entry name" value="PROTEIN TRANSPORT PROTEIN SEC23"/>
    <property type="match status" value="1"/>
</dbReference>
<dbReference type="PANTHER" id="PTHR11141:SF6">
    <property type="entry name" value="PROTEIN TRANSPORT PROTEIN SEC23 A"/>
    <property type="match status" value="1"/>
</dbReference>
<dbReference type="GO" id="GO:0030127">
    <property type="term" value="C:COPII vesicle coat"/>
    <property type="evidence" value="ECO:0007669"/>
    <property type="project" value="TreeGrafter"/>
</dbReference>
<evidence type="ECO:0000259" key="2">
    <source>
        <dbReference type="Pfam" id="PF08033"/>
    </source>
</evidence>
<dbReference type="InterPro" id="IPR036465">
    <property type="entry name" value="vWFA_dom_sf"/>
</dbReference>
<feature type="region of interest" description="Disordered" evidence="1">
    <location>
        <begin position="842"/>
        <end position="865"/>
    </location>
</feature>
<feature type="region of interest" description="Disordered" evidence="1">
    <location>
        <begin position="340"/>
        <end position="490"/>
    </location>
</feature>
<dbReference type="AlphaFoldDB" id="A0AAV7ZL31"/>
<feature type="compositionally biased region" description="Low complexity" evidence="1">
    <location>
        <begin position="431"/>
        <end position="470"/>
    </location>
</feature>
<feature type="compositionally biased region" description="Polar residues" evidence="1">
    <location>
        <begin position="409"/>
        <end position="424"/>
    </location>
</feature>
<name>A0AAV7ZL31_9EUKA</name>
<feature type="compositionally biased region" description="Acidic residues" evidence="1">
    <location>
        <begin position="842"/>
        <end position="859"/>
    </location>
</feature>
<dbReference type="SUPFAM" id="SSF53300">
    <property type="entry name" value="vWA-like"/>
    <property type="match status" value="1"/>
</dbReference>
<feature type="compositionally biased region" description="Basic and acidic residues" evidence="1">
    <location>
        <begin position="351"/>
        <end position="408"/>
    </location>
</feature>
<gene>
    <name evidence="3" type="ORF">M0812_14227</name>
</gene>
<evidence type="ECO:0000313" key="3">
    <source>
        <dbReference type="EMBL" id="KAJ3440559.1"/>
    </source>
</evidence>
<evidence type="ECO:0000256" key="1">
    <source>
        <dbReference type="SAM" id="MobiDB-lite"/>
    </source>
</evidence>
<dbReference type="Proteomes" id="UP001146793">
    <property type="component" value="Unassembled WGS sequence"/>
</dbReference>
<sequence length="1016" mass="118005">MLCFSNDRIPKDNKLSSISLPLYCVVSNEQNKEYGLDEDEKEKDQEKEEKQKQEKSNQQIPVVLERNQSKCRLCGFYPIFEPENNHKRKNEQEKECPFCNQFYDTLYTDPKRTTSEEFFTPITNVYEIMKERNILSGTRKEKEKENKNKVNLNTLLNSKDGNEITSIVILIIDESLPSNELNSLSKMVLEELPARTLLAFLTVGKLVTLYDLNSSDITIGNTILAQKGKELISRLKKLTNCLSFAHNCRSSIKKIFRSLSNLQRNDNLEDFNIYGGARSLKRAYDISIQLVKNFKKSCPAEIITIISGAPNKGVDSIILSDSDFDSDSDFESDFEEKILLEQQQEEDEEKEEKRKQKEEKRKEKEKERKKLKEKEKLKKNEKEKLKEQDLEKEKKQEKDLEKDLEKVSKNNTEFQSENDNQPDSDLNFEHSLNSNLNPNLNFDSASDSESNSNSNSLFESNSDFESNETNTDSESEFESDNETRKRKQGNPNLFEKINTFLFGTQSKTNLAPITSHILGNGNGNEEIETILQKKQLLTKVMYSTISKKAQQNGIEIDLILIGPREFRVDILKKINQICGGSIFASPTVEMPTFRKQFSQIIKKNSNSLGYHSELEIKSSQNLTLQRIIGPVTQKASDHMKDEYEDNTNKKKKQTFLLGSKVNSNFSVCLKFDYIANNKQNQPAFVQIAIKYQNNSHQKIKRVFTRVLPIVKDLEPCIRSFNPEITCLLLSREFILDSYLENGLKLKEIKQIIKKIQKQFGNKFENIPKKVQMIITTFYSLIRSRLLIPGKRFRSITSFSDDLEIKRALFLRCQKVSAFRIIYPNLFAIKPFNINNNNDINIEDGDDNDNDNDNNDECDDEDKKKRKIQEKSINKTQYEIYQIPFVDVSLLLDDYILILDAGIEVLICIGDNIEFDLGKEIGHSFIQQLLLKFRSPYPFIHTFRNNHSLARLIKHKLIPVHKDSIIEQEMILPILKKIPKEERNKKSLERFLPTDEKSFNQFLRFHNFNLNIQKNLK</sequence>
<dbReference type="Gene3D" id="3.40.20.10">
    <property type="entry name" value="Severin"/>
    <property type="match status" value="1"/>
</dbReference>
<dbReference type="GO" id="GO:0090110">
    <property type="term" value="P:COPII-coated vesicle cargo loading"/>
    <property type="evidence" value="ECO:0007669"/>
    <property type="project" value="TreeGrafter"/>
</dbReference>
<feature type="compositionally biased region" description="Basic and acidic residues" evidence="1">
    <location>
        <begin position="42"/>
        <end position="55"/>
    </location>
</feature>
<dbReference type="InterPro" id="IPR029006">
    <property type="entry name" value="ADF-H/Gelsolin-like_dom_sf"/>
</dbReference>
<dbReference type="GO" id="GO:0070971">
    <property type="term" value="C:endoplasmic reticulum exit site"/>
    <property type="evidence" value="ECO:0007669"/>
    <property type="project" value="TreeGrafter"/>
</dbReference>
<dbReference type="SUPFAM" id="SSF82754">
    <property type="entry name" value="C-terminal, gelsolin-like domain of Sec23/24"/>
    <property type="match status" value="1"/>
</dbReference>